<dbReference type="PROSITE" id="PS50089">
    <property type="entry name" value="ZF_RING_2"/>
    <property type="match status" value="1"/>
</dbReference>
<dbReference type="Proteomes" id="UP000036987">
    <property type="component" value="Unassembled WGS sequence"/>
</dbReference>
<dbReference type="InterPro" id="IPR013083">
    <property type="entry name" value="Znf_RING/FYVE/PHD"/>
</dbReference>
<dbReference type="PANTHER" id="PTHR22765:SF411">
    <property type="entry name" value="OS02G0248440 PROTEIN"/>
    <property type="match status" value="1"/>
</dbReference>
<dbReference type="EMBL" id="LFYR01001463">
    <property type="protein sequence ID" value="KMZ61571.1"/>
    <property type="molecule type" value="Genomic_DNA"/>
</dbReference>
<keyword evidence="1" id="KW-0862">Zinc</keyword>
<evidence type="ECO:0000313" key="4">
    <source>
        <dbReference type="Proteomes" id="UP000036987"/>
    </source>
</evidence>
<dbReference type="STRING" id="29655.A0A0K9NXQ8"/>
<keyword evidence="1" id="KW-0479">Metal-binding</keyword>
<dbReference type="OMA" id="TCLASWL"/>
<dbReference type="Pfam" id="PF13639">
    <property type="entry name" value="zf-RING_2"/>
    <property type="match status" value="1"/>
</dbReference>
<reference evidence="4" key="1">
    <citation type="journal article" date="2016" name="Nature">
        <title>The genome of the seagrass Zostera marina reveals angiosperm adaptation to the sea.</title>
        <authorList>
            <person name="Olsen J.L."/>
            <person name="Rouze P."/>
            <person name="Verhelst B."/>
            <person name="Lin Y.-C."/>
            <person name="Bayer T."/>
            <person name="Collen J."/>
            <person name="Dattolo E."/>
            <person name="De Paoli E."/>
            <person name="Dittami S."/>
            <person name="Maumus F."/>
            <person name="Michel G."/>
            <person name="Kersting A."/>
            <person name="Lauritano C."/>
            <person name="Lohaus R."/>
            <person name="Toepel M."/>
            <person name="Tonon T."/>
            <person name="Vanneste K."/>
            <person name="Amirebrahimi M."/>
            <person name="Brakel J."/>
            <person name="Bostroem C."/>
            <person name="Chovatia M."/>
            <person name="Grimwood J."/>
            <person name="Jenkins J.W."/>
            <person name="Jueterbock A."/>
            <person name="Mraz A."/>
            <person name="Stam W.T."/>
            <person name="Tice H."/>
            <person name="Bornberg-Bauer E."/>
            <person name="Green P.J."/>
            <person name="Pearson G.A."/>
            <person name="Procaccini G."/>
            <person name="Duarte C.M."/>
            <person name="Schmutz J."/>
            <person name="Reusch T.B.H."/>
            <person name="Van de Peer Y."/>
        </authorList>
    </citation>
    <scope>NUCLEOTIDE SEQUENCE [LARGE SCALE GENOMIC DNA]</scope>
    <source>
        <strain evidence="4">cv. Finnish</strain>
    </source>
</reference>
<dbReference type="InterPro" id="IPR001841">
    <property type="entry name" value="Znf_RING"/>
</dbReference>
<proteinExistence type="predicted"/>
<feature type="domain" description="RING-type" evidence="2">
    <location>
        <begin position="50"/>
        <end position="88"/>
    </location>
</feature>
<evidence type="ECO:0000256" key="1">
    <source>
        <dbReference type="PROSITE-ProRule" id="PRU00175"/>
    </source>
</evidence>
<keyword evidence="1" id="KW-0863">Zinc-finger</keyword>
<accession>A0A0K9NXQ8</accession>
<organism evidence="3 4">
    <name type="scientific">Zostera marina</name>
    <name type="common">Eelgrass</name>
    <dbReference type="NCBI Taxonomy" id="29655"/>
    <lineage>
        <taxon>Eukaryota</taxon>
        <taxon>Viridiplantae</taxon>
        <taxon>Streptophyta</taxon>
        <taxon>Embryophyta</taxon>
        <taxon>Tracheophyta</taxon>
        <taxon>Spermatophyta</taxon>
        <taxon>Magnoliopsida</taxon>
        <taxon>Liliopsida</taxon>
        <taxon>Zosteraceae</taxon>
        <taxon>Zostera</taxon>
    </lineage>
</organism>
<dbReference type="InterPro" id="IPR051826">
    <property type="entry name" value="E3_ubiquitin-ligase_domain"/>
</dbReference>
<dbReference type="SMART" id="SM00184">
    <property type="entry name" value="RING"/>
    <property type="match status" value="1"/>
</dbReference>
<keyword evidence="4" id="KW-1185">Reference proteome</keyword>
<sequence length="92" mass="10169">MNSMTMDPVFSMELEFDLDLAMTPPIMAVKGPDMKRLVASTPTVVGKGKCSVCMEDYTVGKRMPCLHVFHEICISSWLALHNSCPLCRSSIS</sequence>
<evidence type="ECO:0000313" key="3">
    <source>
        <dbReference type="EMBL" id="KMZ61571.1"/>
    </source>
</evidence>
<gene>
    <name evidence="3" type="ORF">ZOSMA_515G00050</name>
</gene>
<dbReference type="PANTHER" id="PTHR22765">
    <property type="entry name" value="RING FINGER AND PROTEASE ASSOCIATED DOMAIN-CONTAINING"/>
    <property type="match status" value="1"/>
</dbReference>
<dbReference type="Gene3D" id="3.30.40.10">
    <property type="entry name" value="Zinc/RING finger domain, C3HC4 (zinc finger)"/>
    <property type="match status" value="1"/>
</dbReference>
<protein>
    <submittedName>
        <fullName evidence="3">RING/U-box superfamily protein</fullName>
    </submittedName>
</protein>
<name>A0A0K9NXQ8_ZOSMR</name>
<dbReference type="OrthoDB" id="4348522at2759"/>
<comment type="caution">
    <text evidence="3">The sequence shown here is derived from an EMBL/GenBank/DDBJ whole genome shotgun (WGS) entry which is preliminary data.</text>
</comment>
<dbReference type="AlphaFoldDB" id="A0A0K9NXQ8"/>
<dbReference type="SUPFAM" id="SSF57850">
    <property type="entry name" value="RING/U-box"/>
    <property type="match status" value="1"/>
</dbReference>
<dbReference type="GO" id="GO:0008270">
    <property type="term" value="F:zinc ion binding"/>
    <property type="evidence" value="ECO:0007669"/>
    <property type="project" value="UniProtKB-KW"/>
</dbReference>
<evidence type="ECO:0000259" key="2">
    <source>
        <dbReference type="PROSITE" id="PS50089"/>
    </source>
</evidence>